<reference evidence="2" key="1">
    <citation type="journal article" date="2014" name="Int. J. Syst. Evol. Microbiol.">
        <title>Complete genome sequence of Corynebacterium casei LMG S-19264T (=DSM 44701T), isolated from a smear-ripened cheese.</title>
        <authorList>
            <consortium name="US DOE Joint Genome Institute (JGI-PGF)"/>
            <person name="Walter F."/>
            <person name="Albersmeier A."/>
            <person name="Kalinowski J."/>
            <person name="Ruckert C."/>
        </authorList>
    </citation>
    <scope>NUCLEOTIDE SEQUENCE</scope>
    <source>
        <strain evidence="2">JCM 3276</strain>
    </source>
</reference>
<evidence type="ECO:0000313" key="2">
    <source>
        <dbReference type="EMBL" id="GGS19685.1"/>
    </source>
</evidence>
<keyword evidence="1" id="KW-0812">Transmembrane</keyword>
<keyword evidence="3" id="KW-1185">Reference proteome</keyword>
<name>A0A918G6E2_9PSEU</name>
<keyword evidence="1" id="KW-1133">Transmembrane helix</keyword>
<dbReference type="AlphaFoldDB" id="A0A918G6E2"/>
<protein>
    <submittedName>
        <fullName evidence="2">Uncharacterized protein</fullName>
    </submittedName>
</protein>
<feature type="transmembrane region" description="Helical" evidence="1">
    <location>
        <begin position="80"/>
        <end position="99"/>
    </location>
</feature>
<dbReference type="EMBL" id="BMRB01000001">
    <property type="protein sequence ID" value="GGS19685.1"/>
    <property type="molecule type" value="Genomic_DNA"/>
</dbReference>
<reference evidence="2" key="2">
    <citation type="submission" date="2020-09" db="EMBL/GenBank/DDBJ databases">
        <authorList>
            <person name="Sun Q."/>
            <person name="Ohkuma M."/>
        </authorList>
    </citation>
    <scope>NUCLEOTIDE SEQUENCE</scope>
    <source>
        <strain evidence="2">JCM 3276</strain>
    </source>
</reference>
<evidence type="ECO:0000256" key="1">
    <source>
        <dbReference type="SAM" id="Phobius"/>
    </source>
</evidence>
<gene>
    <name evidence="2" type="ORF">GCM10010171_10370</name>
</gene>
<accession>A0A918G6E2</accession>
<organism evidence="2 3">
    <name type="scientific">Actinokineospora fastidiosa</name>
    <dbReference type="NCBI Taxonomy" id="1816"/>
    <lineage>
        <taxon>Bacteria</taxon>
        <taxon>Bacillati</taxon>
        <taxon>Actinomycetota</taxon>
        <taxon>Actinomycetes</taxon>
        <taxon>Pseudonocardiales</taxon>
        <taxon>Pseudonocardiaceae</taxon>
        <taxon>Actinokineospora</taxon>
    </lineage>
</organism>
<proteinExistence type="predicted"/>
<sequence length="101" mass="10535">MTATGSQTRPNLRPVVHLTVSPGEPPIPMTWRPPSAPPRSARERLLLVAERAVGGLAPTLRAALLMLLCALAGLGMIAAIAGPVAALFSTLVLVVIALLRR</sequence>
<feature type="transmembrane region" description="Helical" evidence="1">
    <location>
        <begin position="52"/>
        <end position="74"/>
    </location>
</feature>
<evidence type="ECO:0000313" key="3">
    <source>
        <dbReference type="Proteomes" id="UP000660680"/>
    </source>
</evidence>
<dbReference type="Proteomes" id="UP000660680">
    <property type="component" value="Unassembled WGS sequence"/>
</dbReference>
<keyword evidence="1" id="KW-0472">Membrane</keyword>
<dbReference type="RefSeq" id="WP_189209089.1">
    <property type="nucleotide sequence ID" value="NZ_BMRB01000001.1"/>
</dbReference>
<comment type="caution">
    <text evidence="2">The sequence shown here is derived from an EMBL/GenBank/DDBJ whole genome shotgun (WGS) entry which is preliminary data.</text>
</comment>